<keyword evidence="1" id="KW-0521">NADP</keyword>
<dbReference type="SMART" id="SM00829">
    <property type="entry name" value="PKS_ER"/>
    <property type="match status" value="1"/>
</dbReference>
<dbReference type="InterPro" id="IPR011032">
    <property type="entry name" value="GroES-like_sf"/>
</dbReference>
<feature type="domain" description="Enoyl reductase (ER)" evidence="3">
    <location>
        <begin position="14"/>
        <end position="307"/>
    </location>
</feature>
<dbReference type="EC" id="1.-.-.-" evidence="4"/>
<dbReference type="InterPro" id="IPR036291">
    <property type="entry name" value="NAD(P)-bd_dom_sf"/>
</dbReference>
<evidence type="ECO:0000256" key="2">
    <source>
        <dbReference type="ARBA" id="ARBA00023002"/>
    </source>
</evidence>
<dbReference type="SUPFAM" id="SSF50129">
    <property type="entry name" value="GroES-like"/>
    <property type="match status" value="1"/>
</dbReference>
<reference evidence="4 5" key="1">
    <citation type="submission" date="2024-02" db="EMBL/GenBank/DDBJ databases">
        <title>Janibacter sp. nov., isolated from gut of marine sandworm.</title>
        <authorList>
            <person name="Kim B."/>
            <person name="Jun M.O."/>
            <person name="Shin N.-R."/>
        </authorList>
    </citation>
    <scope>NUCLEOTIDE SEQUENCE [LARGE SCALE GENOMIC DNA]</scope>
    <source>
        <strain evidence="4 5">A1S7</strain>
    </source>
</reference>
<evidence type="ECO:0000256" key="1">
    <source>
        <dbReference type="ARBA" id="ARBA00022857"/>
    </source>
</evidence>
<dbReference type="InterPro" id="IPR013154">
    <property type="entry name" value="ADH-like_N"/>
</dbReference>
<proteinExistence type="predicted"/>
<dbReference type="PANTHER" id="PTHR48106">
    <property type="entry name" value="QUINONE OXIDOREDUCTASE PIG3-RELATED"/>
    <property type="match status" value="1"/>
</dbReference>
<evidence type="ECO:0000259" key="3">
    <source>
        <dbReference type="SMART" id="SM00829"/>
    </source>
</evidence>
<dbReference type="CDD" id="cd05289">
    <property type="entry name" value="MDR_like_2"/>
    <property type="match status" value="1"/>
</dbReference>
<dbReference type="InterPro" id="IPR020843">
    <property type="entry name" value="ER"/>
</dbReference>
<dbReference type="GO" id="GO:0016491">
    <property type="term" value="F:oxidoreductase activity"/>
    <property type="evidence" value="ECO:0007669"/>
    <property type="project" value="UniProtKB-KW"/>
</dbReference>
<accession>A0ABZ2MGX8</accession>
<evidence type="ECO:0000313" key="5">
    <source>
        <dbReference type="Proteomes" id="UP001382727"/>
    </source>
</evidence>
<dbReference type="Pfam" id="PF13602">
    <property type="entry name" value="ADH_zinc_N_2"/>
    <property type="match status" value="1"/>
</dbReference>
<protein>
    <submittedName>
        <fullName evidence="4">NADP-dependent oxidoreductase</fullName>
        <ecNumber evidence="4">1.-.-.-</ecNumber>
    </submittedName>
</protein>
<keyword evidence="5" id="KW-1185">Reference proteome</keyword>
<dbReference type="Proteomes" id="UP001382727">
    <property type="component" value="Chromosome"/>
</dbReference>
<name>A0ABZ2MGX8_9MICO</name>
<sequence>METRNSAVRLDRYGDVGVLDVRDVEVPVAGPEEVVVEVVATSINPGEAAIREGAMDPDRSAVFPMGEGSDVAGRVVEVGVDVTGWAVGDEVIGWSGQRSAHARYVVVPSAQVTPRPEQVPWEQAGSLYVAGGTAVAMRDAVSAQPGQTVTVTAAAGGVGSILTQLLVHRGVRVLGVAGPDNDSWLRGAGAEPVNRGDDLAERLRSAAPDGVVAFFDCYGQGYTDLALELGVPLQQVVTIADFEAARSNGTRVVFGYESTTAGTLADLAQMIVSDDLVVPIAATYALDEVRAAYTALAERRTRGKIVLLP</sequence>
<dbReference type="EMBL" id="CP144913">
    <property type="protein sequence ID" value="WXB76330.1"/>
    <property type="molecule type" value="Genomic_DNA"/>
</dbReference>
<gene>
    <name evidence="4" type="ORF">V1351_15515</name>
</gene>
<dbReference type="Gene3D" id="3.90.180.10">
    <property type="entry name" value="Medium-chain alcohol dehydrogenases, catalytic domain"/>
    <property type="match status" value="1"/>
</dbReference>
<dbReference type="Gene3D" id="3.40.50.720">
    <property type="entry name" value="NAD(P)-binding Rossmann-like Domain"/>
    <property type="match status" value="1"/>
</dbReference>
<evidence type="ECO:0000313" key="4">
    <source>
        <dbReference type="EMBL" id="WXB76330.1"/>
    </source>
</evidence>
<dbReference type="RefSeq" id="WP_338749202.1">
    <property type="nucleotide sequence ID" value="NZ_CP144913.1"/>
</dbReference>
<organism evidence="4 5">
    <name type="scientific">Janibacter alittae</name>
    <dbReference type="NCBI Taxonomy" id="3115209"/>
    <lineage>
        <taxon>Bacteria</taxon>
        <taxon>Bacillati</taxon>
        <taxon>Actinomycetota</taxon>
        <taxon>Actinomycetes</taxon>
        <taxon>Micrococcales</taxon>
        <taxon>Intrasporangiaceae</taxon>
        <taxon>Janibacter</taxon>
    </lineage>
</organism>
<dbReference type="Pfam" id="PF08240">
    <property type="entry name" value="ADH_N"/>
    <property type="match status" value="1"/>
</dbReference>
<dbReference type="SUPFAM" id="SSF51735">
    <property type="entry name" value="NAD(P)-binding Rossmann-fold domains"/>
    <property type="match status" value="1"/>
</dbReference>
<keyword evidence="2 4" id="KW-0560">Oxidoreductase</keyword>